<dbReference type="InterPro" id="IPR038566">
    <property type="entry name" value="Mediator_Med6_sf"/>
</dbReference>
<evidence type="ECO:0000256" key="7">
    <source>
        <dbReference type="ARBA" id="ARBA00031259"/>
    </source>
</evidence>
<reference evidence="10" key="1">
    <citation type="submission" date="2020-07" db="EMBL/GenBank/DDBJ databases">
        <title>Draft Genome Sequence of a Deep-Sea Yeast, Naganishia (Cryptococcus) liquefaciens strain N6.</title>
        <authorList>
            <person name="Han Y.W."/>
            <person name="Kajitani R."/>
            <person name="Morimoto H."/>
            <person name="Parhat M."/>
            <person name="Tsubouchi H."/>
            <person name="Bakenova O."/>
            <person name="Ogata M."/>
            <person name="Argunhan B."/>
            <person name="Aoki R."/>
            <person name="Kajiwara S."/>
            <person name="Itoh T."/>
            <person name="Iwasaki H."/>
        </authorList>
    </citation>
    <scope>NUCLEOTIDE SEQUENCE</scope>
    <source>
        <strain evidence="10">N6</strain>
    </source>
</reference>
<keyword evidence="5 8" id="KW-0804">Transcription</keyword>
<comment type="subunit">
    <text evidence="8">Component of the Mediator complex.</text>
</comment>
<dbReference type="Gene3D" id="3.10.450.580">
    <property type="entry name" value="Mediator complex, subunit Med6"/>
    <property type="match status" value="1"/>
</dbReference>
<evidence type="ECO:0000256" key="9">
    <source>
        <dbReference type="SAM" id="MobiDB-lite"/>
    </source>
</evidence>
<comment type="similarity">
    <text evidence="2 8">Belongs to the Mediator complex subunit 6 family.</text>
</comment>
<keyword evidence="11" id="KW-1185">Reference proteome</keyword>
<dbReference type="InterPro" id="IPR007018">
    <property type="entry name" value="Mediator_Med6"/>
</dbReference>
<gene>
    <name evidence="8" type="primary">MED6</name>
    <name evidence="10" type="ORF">NliqN6_6612</name>
</gene>
<comment type="subcellular location">
    <subcellularLocation>
        <location evidence="1 8">Nucleus</location>
    </subcellularLocation>
</comment>
<evidence type="ECO:0000256" key="4">
    <source>
        <dbReference type="ARBA" id="ARBA00023015"/>
    </source>
</evidence>
<keyword evidence="6 8" id="KW-0539">Nucleus</keyword>
<accession>A0A8H3U0F2</accession>
<dbReference type="EMBL" id="BLZA01000057">
    <property type="protein sequence ID" value="GHJ90210.1"/>
    <property type="molecule type" value="Genomic_DNA"/>
</dbReference>
<sequence>MTDELDLAPDLASQQWWDDNWVQVAAGGSLTTPTLAWRYFATSIFIDHETDNWGLYVQFSEDASFDWSRMEETMSTMFGKQYRFNFSRCQPPNYWVIEKVHKYQQKVRNDLGQQVTVIKERLLEVFVIVDRKVMKCSTLYDLANVRMLGAMHALSTTLESLRSNIPAPSVRETSFWQSSTIKIPEEKRLQDQVDEGMQNAPKIEGEGPTEDLTQQGTKNKRKRPDPYQLTILHAMQTTQNAIPAIIDPGMQSDTLGIREIKTKEEEQADRLMRMIREPGGEAHEVASGGVKRAIEESLRGIAKQARFQI</sequence>
<proteinExistence type="inferred from homology"/>
<evidence type="ECO:0000256" key="8">
    <source>
        <dbReference type="RuleBase" id="RU364143"/>
    </source>
</evidence>
<dbReference type="GO" id="GO:0006357">
    <property type="term" value="P:regulation of transcription by RNA polymerase II"/>
    <property type="evidence" value="ECO:0007669"/>
    <property type="project" value="InterPro"/>
</dbReference>
<evidence type="ECO:0000256" key="2">
    <source>
        <dbReference type="ARBA" id="ARBA00007526"/>
    </source>
</evidence>
<organism evidence="10 11">
    <name type="scientific">Naganishia liquefaciens</name>
    <dbReference type="NCBI Taxonomy" id="104408"/>
    <lineage>
        <taxon>Eukaryota</taxon>
        <taxon>Fungi</taxon>
        <taxon>Dikarya</taxon>
        <taxon>Basidiomycota</taxon>
        <taxon>Agaricomycotina</taxon>
        <taxon>Tremellomycetes</taxon>
        <taxon>Filobasidiales</taxon>
        <taxon>Filobasidiaceae</taxon>
        <taxon>Naganishia</taxon>
    </lineage>
</organism>
<protein>
    <recommendedName>
        <fullName evidence="3 8">Mediator of RNA polymerase II transcription subunit 6</fullName>
    </recommendedName>
    <alternativeName>
        <fullName evidence="7 8">Mediator complex subunit 6</fullName>
    </alternativeName>
</protein>
<comment type="function">
    <text evidence="8">Component of the Mediator complex, a coactivator involved in the regulated transcription of nearly all RNA polymerase II-dependent genes. Mediator functions as a bridge to convey information from gene-specific regulatory proteins to the basal RNA polymerase II transcription machinery. Mediator is recruited to promoters by direct interactions with regulatory proteins and serves as a scaffold for the assembly of a functional preinitiation complex with RNA polymerase II and the general transcription factors.</text>
</comment>
<dbReference type="AlphaFoldDB" id="A0A8H3U0F2"/>
<evidence type="ECO:0000313" key="11">
    <source>
        <dbReference type="Proteomes" id="UP000620104"/>
    </source>
</evidence>
<evidence type="ECO:0000256" key="6">
    <source>
        <dbReference type="ARBA" id="ARBA00023242"/>
    </source>
</evidence>
<dbReference type="OrthoDB" id="344220at2759"/>
<keyword evidence="8" id="KW-0010">Activator</keyword>
<evidence type="ECO:0000256" key="1">
    <source>
        <dbReference type="ARBA" id="ARBA00004123"/>
    </source>
</evidence>
<dbReference type="GO" id="GO:0016592">
    <property type="term" value="C:mediator complex"/>
    <property type="evidence" value="ECO:0007669"/>
    <property type="project" value="InterPro"/>
</dbReference>
<evidence type="ECO:0000256" key="5">
    <source>
        <dbReference type="ARBA" id="ARBA00023163"/>
    </source>
</evidence>
<dbReference type="Proteomes" id="UP000620104">
    <property type="component" value="Unassembled WGS sequence"/>
</dbReference>
<comment type="caution">
    <text evidence="10">The sequence shown here is derived from an EMBL/GenBank/DDBJ whole genome shotgun (WGS) entry which is preliminary data.</text>
</comment>
<evidence type="ECO:0000256" key="3">
    <source>
        <dbReference type="ARBA" id="ARBA00020634"/>
    </source>
</evidence>
<evidence type="ECO:0000313" key="10">
    <source>
        <dbReference type="EMBL" id="GHJ90210.1"/>
    </source>
</evidence>
<dbReference type="Pfam" id="PF04934">
    <property type="entry name" value="Med6"/>
    <property type="match status" value="1"/>
</dbReference>
<feature type="region of interest" description="Disordered" evidence="9">
    <location>
        <begin position="199"/>
        <end position="224"/>
    </location>
</feature>
<name>A0A8H3U0F2_9TREE</name>
<dbReference type="PANTHER" id="PTHR13104">
    <property type="entry name" value="MED-6-RELATED"/>
    <property type="match status" value="1"/>
</dbReference>
<dbReference type="GO" id="GO:0003712">
    <property type="term" value="F:transcription coregulator activity"/>
    <property type="evidence" value="ECO:0007669"/>
    <property type="project" value="InterPro"/>
</dbReference>
<keyword evidence="4 8" id="KW-0805">Transcription regulation</keyword>